<protein>
    <submittedName>
        <fullName evidence="1">Uncharacterized protein</fullName>
    </submittedName>
</protein>
<dbReference type="AlphaFoldDB" id="A0A0C2SG33"/>
<dbReference type="OrthoDB" id="2669721at2759"/>
<dbReference type="PANTHER" id="PTHR46579">
    <property type="entry name" value="F5/8 TYPE C DOMAIN-CONTAINING PROTEIN-RELATED"/>
    <property type="match status" value="1"/>
</dbReference>
<dbReference type="PANTHER" id="PTHR46579:SF1">
    <property type="entry name" value="F5_8 TYPE C DOMAIN-CONTAINING PROTEIN"/>
    <property type="match status" value="1"/>
</dbReference>
<dbReference type="STRING" id="946122.A0A0C2SG33"/>
<dbReference type="Proteomes" id="UP000054549">
    <property type="component" value="Unassembled WGS sequence"/>
</dbReference>
<dbReference type="HOGENOM" id="CLU_047287_0_1_1"/>
<organism evidence="1 2">
    <name type="scientific">Amanita muscaria (strain Koide BX008)</name>
    <dbReference type="NCBI Taxonomy" id="946122"/>
    <lineage>
        <taxon>Eukaryota</taxon>
        <taxon>Fungi</taxon>
        <taxon>Dikarya</taxon>
        <taxon>Basidiomycota</taxon>
        <taxon>Agaricomycotina</taxon>
        <taxon>Agaricomycetes</taxon>
        <taxon>Agaricomycetidae</taxon>
        <taxon>Agaricales</taxon>
        <taxon>Pluteineae</taxon>
        <taxon>Amanitaceae</taxon>
        <taxon>Amanita</taxon>
    </lineage>
</organism>
<dbReference type="InParanoid" id="A0A0C2SG33"/>
<gene>
    <name evidence="1" type="ORF">M378DRAFT_81837</name>
</gene>
<dbReference type="EMBL" id="KN818276">
    <property type="protein sequence ID" value="KIL62030.1"/>
    <property type="molecule type" value="Genomic_DNA"/>
</dbReference>
<proteinExistence type="predicted"/>
<reference evidence="1 2" key="1">
    <citation type="submission" date="2014-04" db="EMBL/GenBank/DDBJ databases">
        <title>Evolutionary Origins and Diversification of the Mycorrhizal Mutualists.</title>
        <authorList>
            <consortium name="DOE Joint Genome Institute"/>
            <consortium name="Mycorrhizal Genomics Consortium"/>
            <person name="Kohler A."/>
            <person name="Kuo A."/>
            <person name="Nagy L.G."/>
            <person name="Floudas D."/>
            <person name="Copeland A."/>
            <person name="Barry K.W."/>
            <person name="Cichocki N."/>
            <person name="Veneault-Fourrey C."/>
            <person name="LaButti K."/>
            <person name="Lindquist E.A."/>
            <person name="Lipzen A."/>
            <person name="Lundell T."/>
            <person name="Morin E."/>
            <person name="Murat C."/>
            <person name="Riley R."/>
            <person name="Ohm R."/>
            <person name="Sun H."/>
            <person name="Tunlid A."/>
            <person name="Henrissat B."/>
            <person name="Grigoriev I.V."/>
            <person name="Hibbett D.S."/>
            <person name="Martin F."/>
        </authorList>
    </citation>
    <scope>NUCLEOTIDE SEQUENCE [LARGE SCALE GENOMIC DNA]</scope>
    <source>
        <strain evidence="1 2">Koide BX008</strain>
    </source>
</reference>
<evidence type="ECO:0000313" key="2">
    <source>
        <dbReference type="Proteomes" id="UP000054549"/>
    </source>
</evidence>
<name>A0A0C2SG33_AMAMK</name>
<keyword evidence="2" id="KW-1185">Reference proteome</keyword>
<evidence type="ECO:0000313" key="1">
    <source>
        <dbReference type="EMBL" id="KIL62030.1"/>
    </source>
</evidence>
<accession>A0A0C2SG33</accession>
<sequence>MHLSCLNITQHLLQIWRNTIKPKIPSSYDFTPLSSEKVWNDHGALVASATPYLPTSFNRTPRNPAQKLTSGYKAWEFMLYIWVLGPAVFRVVLPDELWSHFCKLVCGIRIINQRLISSEQLAHAHKMIVEWEMEFELNYYQRNAELLHLVRPSTHAILHAARETHRCGPLNLVAQWVLENTIGNLGREVHQHSNPFSNLSQRGLLRAQMNALYSIIPALNPPNKLPQNSEPLGDKYILLCARELSAKQLPQVEEAAVRRYLIARNRPLAAGASLTLLKWARVQLPNGQIARCAWKEKNEERMTNYRNSRNIKVRFIILRCSEC</sequence>